<feature type="domain" description="DUF6594" evidence="2">
    <location>
        <begin position="1"/>
        <end position="130"/>
    </location>
</feature>
<protein>
    <recommendedName>
        <fullName evidence="2">DUF6594 domain-containing protein</fullName>
    </recommendedName>
</protein>
<evidence type="ECO:0000313" key="3">
    <source>
        <dbReference type="EMBL" id="KAF4309395.1"/>
    </source>
</evidence>
<evidence type="ECO:0000256" key="1">
    <source>
        <dbReference type="SAM" id="MobiDB-lite"/>
    </source>
</evidence>
<dbReference type="Pfam" id="PF20237">
    <property type="entry name" value="DUF6594"/>
    <property type="match status" value="1"/>
</dbReference>
<dbReference type="PANTHER" id="PTHR34502">
    <property type="entry name" value="DUF6594 DOMAIN-CONTAINING PROTEIN-RELATED"/>
    <property type="match status" value="1"/>
</dbReference>
<dbReference type="InterPro" id="IPR046529">
    <property type="entry name" value="DUF6594"/>
</dbReference>
<evidence type="ECO:0000259" key="2">
    <source>
        <dbReference type="Pfam" id="PF20237"/>
    </source>
</evidence>
<feature type="compositionally biased region" description="Basic and acidic residues" evidence="1">
    <location>
        <begin position="376"/>
        <end position="395"/>
    </location>
</feature>
<sequence>MNLYPEIAVFRRFGNLNALNLLYLQAELQDLEQSLHRLQVRDSNSPAGAALHSVNWWYLAHSQDSENSEQWQLFQKIREKLKEYNKALVEQQIILRMSPPGKRDISYLQRFLESDDMGPSALTGDDSSIWGHMDEPDKPTSGPNPGGLFSCSLQSICIDAACFAIASKLSKLIGSTDQTATGFAFKFSGGLIGHKNPQNGNLALWGVCLSTRPLATHTPELGRTQTEENCRRLIQVTRETPDRDFINIVTARAIFDTACSANLVTEQWLRRKRMWHLVEETTVENSSNFVRHGDAQSWVIKEVTMEWYGENEPRKNQVVFFKDKSITDRFLVVPDTDFDIIIGLKAINKHRLLKNTRAFYADTQGGYSSTVQPSEQQKRIAAIEDQRKKKAEQRAQRQSHSGNNSSSGRGSGNSN</sequence>
<reference evidence="3" key="1">
    <citation type="submission" date="2020-04" db="EMBL/GenBank/DDBJ databases">
        <title>Genome Assembly and Annotation of Botryosphaeria dothidea sdau 11-99, a Latent Pathogen of Apple Fruit Ring Rot in China.</title>
        <authorList>
            <person name="Yu C."/>
            <person name="Diao Y."/>
            <person name="Lu Q."/>
            <person name="Zhao J."/>
            <person name="Cui S."/>
            <person name="Peng C."/>
            <person name="He B."/>
            <person name="Liu H."/>
        </authorList>
    </citation>
    <scope>NUCLEOTIDE SEQUENCE [LARGE SCALE GENOMIC DNA]</scope>
    <source>
        <strain evidence="3">Sdau11-99</strain>
    </source>
</reference>
<dbReference type="OrthoDB" id="5342093at2759"/>
<dbReference type="Gene3D" id="2.40.70.10">
    <property type="entry name" value="Acid Proteases"/>
    <property type="match status" value="1"/>
</dbReference>
<comment type="caution">
    <text evidence="3">The sequence shown here is derived from an EMBL/GenBank/DDBJ whole genome shotgun (WGS) entry which is preliminary data.</text>
</comment>
<evidence type="ECO:0000313" key="4">
    <source>
        <dbReference type="Proteomes" id="UP000572817"/>
    </source>
</evidence>
<gene>
    <name evidence="3" type="ORF">GTA08_BOTSDO03285</name>
</gene>
<dbReference type="PANTHER" id="PTHR34502:SF5">
    <property type="entry name" value="DUF6594 DOMAIN-CONTAINING PROTEIN"/>
    <property type="match status" value="1"/>
</dbReference>
<organism evidence="3 4">
    <name type="scientific">Botryosphaeria dothidea</name>
    <dbReference type="NCBI Taxonomy" id="55169"/>
    <lineage>
        <taxon>Eukaryota</taxon>
        <taxon>Fungi</taxon>
        <taxon>Dikarya</taxon>
        <taxon>Ascomycota</taxon>
        <taxon>Pezizomycotina</taxon>
        <taxon>Dothideomycetes</taxon>
        <taxon>Dothideomycetes incertae sedis</taxon>
        <taxon>Botryosphaeriales</taxon>
        <taxon>Botryosphaeriaceae</taxon>
        <taxon>Botryosphaeria</taxon>
    </lineage>
</organism>
<feature type="compositionally biased region" description="Polar residues" evidence="1">
    <location>
        <begin position="365"/>
        <end position="375"/>
    </location>
</feature>
<proteinExistence type="predicted"/>
<feature type="region of interest" description="Disordered" evidence="1">
    <location>
        <begin position="118"/>
        <end position="143"/>
    </location>
</feature>
<dbReference type="Proteomes" id="UP000572817">
    <property type="component" value="Unassembled WGS sequence"/>
</dbReference>
<dbReference type="EMBL" id="WWBZ02000016">
    <property type="protein sequence ID" value="KAF4309395.1"/>
    <property type="molecule type" value="Genomic_DNA"/>
</dbReference>
<accession>A0A8H4IXJ1</accession>
<keyword evidence="4" id="KW-1185">Reference proteome</keyword>
<dbReference type="AlphaFoldDB" id="A0A8H4IXJ1"/>
<dbReference type="InterPro" id="IPR021109">
    <property type="entry name" value="Peptidase_aspartic_dom_sf"/>
</dbReference>
<feature type="region of interest" description="Disordered" evidence="1">
    <location>
        <begin position="364"/>
        <end position="415"/>
    </location>
</feature>
<feature type="compositionally biased region" description="Low complexity" evidence="1">
    <location>
        <begin position="399"/>
        <end position="415"/>
    </location>
</feature>
<name>A0A8H4IXJ1_9PEZI</name>